<dbReference type="AlphaFoldDB" id="A0ABD2A658"/>
<dbReference type="Proteomes" id="UP001607302">
    <property type="component" value="Unassembled WGS sequence"/>
</dbReference>
<proteinExistence type="predicted"/>
<accession>A0ABD2A658</accession>
<name>A0ABD2A658_VESSQ</name>
<feature type="transmembrane region" description="Helical" evidence="1">
    <location>
        <begin position="111"/>
        <end position="133"/>
    </location>
</feature>
<comment type="caution">
    <text evidence="2">The sequence shown here is derived from an EMBL/GenBank/DDBJ whole genome shotgun (WGS) entry which is preliminary data.</text>
</comment>
<dbReference type="EMBL" id="JAUDFV010000154">
    <property type="protein sequence ID" value="KAL2715851.1"/>
    <property type="molecule type" value="Genomic_DNA"/>
</dbReference>
<reference evidence="2 3" key="1">
    <citation type="journal article" date="2024" name="Ann. Entomol. Soc. Am.">
        <title>Genomic analyses of the southern and eastern yellowjacket wasps (Hymenoptera: Vespidae) reveal evolutionary signatures of social life.</title>
        <authorList>
            <person name="Catto M.A."/>
            <person name="Caine P.B."/>
            <person name="Orr S.E."/>
            <person name="Hunt B.G."/>
            <person name="Goodisman M.A.D."/>
        </authorList>
    </citation>
    <scope>NUCLEOTIDE SEQUENCE [LARGE SCALE GENOMIC DNA]</scope>
    <source>
        <strain evidence="2">233</strain>
        <tissue evidence="2">Head and thorax</tissue>
    </source>
</reference>
<evidence type="ECO:0000313" key="2">
    <source>
        <dbReference type="EMBL" id="KAL2715851.1"/>
    </source>
</evidence>
<keyword evidence="1" id="KW-1133">Transmembrane helix</keyword>
<protein>
    <submittedName>
        <fullName evidence="2">Uncharacterized protein</fullName>
    </submittedName>
</protein>
<keyword evidence="1" id="KW-0812">Transmembrane</keyword>
<keyword evidence="1" id="KW-0472">Membrane</keyword>
<keyword evidence="3" id="KW-1185">Reference proteome</keyword>
<organism evidence="2 3">
    <name type="scientific">Vespula squamosa</name>
    <name type="common">Southern yellow jacket</name>
    <name type="synonym">Wasp</name>
    <dbReference type="NCBI Taxonomy" id="30214"/>
    <lineage>
        <taxon>Eukaryota</taxon>
        <taxon>Metazoa</taxon>
        <taxon>Ecdysozoa</taxon>
        <taxon>Arthropoda</taxon>
        <taxon>Hexapoda</taxon>
        <taxon>Insecta</taxon>
        <taxon>Pterygota</taxon>
        <taxon>Neoptera</taxon>
        <taxon>Endopterygota</taxon>
        <taxon>Hymenoptera</taxon>
        <taxon>Apocrita</taxon>
        <taxon>Aculeata</taxon>
        <taxon>Vespoidea</taxon>
        <taxon>Vespidae</taxon>
        <taxon>Vespinae</taxon>
        <taxon>Vespula</taxon>
    </lineage>
</organism>
<feature type="transmembrane region" description="Helical" evidence="1">
    <location>
        <begin position="44"/>
        <end position="62"/>
    </location>
</feature>
<gene>
    <name evidence="2" type="ORF">V1478_013527</name>
</gene>
<evidence type="ECO:0000313" key="3">
    <source>
        <dbReference type="Proteomes" id="UP001607302"/>
    </source>
</evidence>
<evidence type="ECO:0000256" key="1">
    <source>
        <dbReference type="SAM" id="Phobius"/>
    </source>
</evidence>
<sequence>MKFVNLRKYYLISFPFKKKLLLSKQIKNYIHHLYSTRPMYTNNITFFNISFTLSFHINYVTYKHIYFRNDGKVIEAKISESRFWNFLRSLSILALHFRYIQEQIRGRRYNIYCKTIVIVIVLFINYCLSLLFAELCNVGRIKALNFRRSDCTFNSDDYSLILNGFFSLLTICNRGLD</sequence>